<feature type="compositionally biased region" description="Acidic residues" evidence="1">
    <location>
        <begin position="33"/>
        <end position="45"/>
    </location>
</feature>
<accession>A0AAJ0B5Y1</accession>
<feature type="region of interest" description="Disordered" evidence="1">
    <location>
        <begin position="59"/>
        <end position="105"/>
    </location>
</feature>
<feature type="transmembrane region" description="Helical" evidence="2">
    <location>
        <begin position="116"/>
        <end position="135"/>
    </location>
</feature>
<keyword evidence="4" id="KW-1185">Reference proteome</keyword>
<feature type="region of interest" description="Disordered" evidence="1">
    <location>
        <begin position="326"/>
        <end position="366"/>
    </location>
</feature>
<feature type="region of interest" description="Disordered" evidence="1">
    <location>
        <begin position="1"/>
        <end position="45"/>
    </location>
</feature>
<organism evidence="3 4">
    <name type="scientific">Echria macrotheca</name>
    <dbReference type="NCBI Taxonomy" id="438768"/>
    <lineage>
        <taxon>Eukaryota</taxon>
        <taxon>Fungi</taxon>
        <taxon>Dikarya</taxon>
        <taxon>Ascomycota</taxon>
        <taxon>Pezizomycotina</taxon>
        <taxon>Sordariomycetes</taxon>
        <taxon>Sordariomycetidae</taxon>
        <taxon>Sordariales</taxon>
        <taxon>Schizotheciaceae</taxon>
        <taxon>Echria</taxon>
    </lineage>
</organism>
<feature type="compositionally biased region" description="Polar residues" evidence="1">
    <location>
        <begin position="341"/>
        <end position="356"/>
    </location>
</feature>
<feature type="compositionally biased region" description="Low complexity" evidence="1">
    <location>
        <begin position="59"/>
        <end position="83"/>
    </location>
</feature>
<keyword evidence="2" id="KW-0812">Transmembrane</keyword>
<keyword evidence="2" id="KW-1133">Transmembrane helix</keyword>
<dbReference type="Proteomes" id="UP001239445">
    <property type="component" value="Unassembled WGS sequence"/>
</dbReference>
<feature type="compositionally biased region" description="Low complexity" evidence="1">
    <location>
        <begin position="145"/>
        <end position="167"/>
    </location>
</feature>
<dbReference type="EMBL" id="MU839840">
    <property type="protein sequence ID" value="KAK1752266.1"/>
    <property type="molecule type" value="Genomic_DNA"/>
</dbReference>
<feature type="region of interest" description="Disordered" evidence="1">
    <location>
        <begin position="144"/>
        <end position="175"/>
    </location>
</feature>
<reference evidence="3" key="1">
    <citation type="submission" date="2023-06" db="EMBL/GenBank/DDBJ databases">
        <title>Genome-scale phylogeny and comparative genomics of the fungal order Sordariales.</title>
        <authorList>
            <consortium name="Lawrence Berkeley National Laboratory"/>
            <person name="Hensen N."/>
            <person name="Bonometti L."/>
            <person name="Westerberg I."/>
            <person name="Brannstrom I.O."/>
            <person name="Guillou S."/>
            <person name="Cros-Aarteil S."/>
            <person name="Calhoun S."/>
            <person name="Haridas S."/>
            <person name="Kuo A."/>
            <person name="Mondo S."/>
            <person name="Pangilinan J."/>
            <person name="Riley R."/>
            <person name="Labutti K."/>
            <person name="Andreopoulos B."/>
            <person name="Lipzen A."/>
            <person name="Chen C."/>
            <person name="Yanf M."/>
            <person name="Daum C."/>
            <person name="Ng V."/>
            <person name="Clum A."/>
            <person name="Steindorff A."/>
            <person name="Ohm R."/>
            <person name="Martin F."/>
            <person name="Silar P."/>
            <person name="Natvig D."/>
            <person name="Lalanne C."/>
            <person name="Gautier V."/>
            <person name="Ament-Velasquez S.L."/>
            <person name="Kruys A."/>
            <person name="Hutchinson M.I."/>
            <person name="Powell A.J."/>
            <person name="Barry K."/>
            <person name="Miller A.N."/>
            <person name="Grigoriev I.V."/>
            <person name="Debuchy R."/>
            <person name="Gladieux P."/>
            <person name="Thoren M.H."/>
            <person name="Johannesson H."/>
        </authorList>
    </citation>
    <scope>NUCLEOTIDE SEQUENCE</scope>
    <source>
        <strain evidence="3">PSN4</strain>
    </source>
</reference>
<proteinExistence type="predicted"/>
<gene>
    <name evidence="3" type="ORF">QBC47DRAFT_69076</name>
</gene>
<sequence length="395" mass="41927">MAPSRHGMRGRSALSEQDVRDLVERDDDHSDMESDDEEEKEEEEMEMEHGHVTIHLTATSTSTTKTALPTTTATPAAVTLAPSSRPIQAGANETDPNGSLSRVSEDGIHTGARTGIAFGVIGGIALLSSVIYFFWRRHKRHQKTLSSSTSRSLGPGPGLSSPPGAGSPLPPANTRTDSQILDELMTSAYAHQNGGIPITDEKHRVTSSYSSEAEAEVTSFPYNQAKIRPSIASWLRRHHPLQLNSLSRWSGTTTTTTVSSVPTTPFSISAYAARNTFASSASSSRRNTSAENEFVPPPPVPALPAVVYVPSSSSVPPLTPAAAAGGVNGVGEGGEEKRGRQNNSRFKSVWSDTTVESDVDRQQGRGGHMSVFSTIGSPVGLGVVQQGAMETRGQL</sequence>
<name>A0AAJ0B5Y1_9PEZI</name>
<evidence type="ECO:0000313" key="4">
    <source>
        <dbReference type="Proteomes" id="UP001239445"/>
    </source>
</evidence>
<keyword evidence="2" id="KW-0472">Membrane</keyword>
<evidence type="ECO:0000256" key="2">
    <source>
        <dbReference type="SAM" id="Phobius"/>
    </source>
</evidence>
<comment type="caution">
    <text evidence="3">The sequence shown here is derived from an EMBL/GenBank/DDBJ whole genome shotgun (WGS) entry which is preliminary data.</text>
</comment>
<dbReference type="AlphaFoldDB" id="A0AAJ0B5Y1"/>
<evidence type="ECO:0000313" key="3">
    <source>
        <dbReference type="EMBL" id="KAK1752266.1"/>
    </source>
</evidence>
<evidence type="ECO:0000256" key="1">
    <source>
        <dbReference type="SAM" id="MobiDB-lite"/>
    </source>
</evidence>
<feature type="compositionally biased region" description="Basic and acidic residues" evidence="1">
    <location>
        <begin position="17"/>
        <end position="32"/>
    </location>
</feature>
<protein>
    <submittedName>
        <fullName evidence="3">Uncharacterized protein</fullName>
    </submittedName>
</protein>